<comment type="caution">
    <text evidence="1">The sequence shown here is derived from an EMBL/GenBank/DDBJ whole genome shotgun (WGS) entry which is preliminary data.</text>
</comment>
<dbReference type="Proteomes" id="UP000004836">
    <property type="component" value="Unassembled WGS sequence"/>
</dbReference>
<evidence type="ECO:0000313" key="1">
    <source>
        <dbReference type="EMBL" id="EJW20869.1"/>
    </source>
</evidence>
<protein>
    <submittedName>
        <fullName evidence="1">Uncharacterized protein</fullName>
    </submittedName>
</protein>
<gene>
    <name evidence="1" type="ORF">IMCC14465_06650</name>
</gene>
<proteinExistence type="predicted"/>
<dbReference type="AlphaFoldDB" id="J9DYW5"/>
<reference evidence="1 2" key="1">
    <citation type="journal article" date="2012" name="J. Bacteriol.">
        <title>Genome Sequence of Strain IMCC14465, Isolated from the East Sea, Belonging to the PS1 Clade of Alphaproteobacteria.</title>
        <authorList>
            <person name="Yang S.J."/>
            <person name="Kang I."/>
            <person name="Cho J.C."/>
        </authorList>
    </citation>
    <scope>NUCLEOTIDE SEQUENCE [LARGE SCALE GENOMIC DNA]</scope>
    <source>
        <strain evidence="1 2">IMCC14465</strain>
    </source>
</reference>
<dbReference type="STRING" id="1220535.IMCC14465_06650"/>
<organism evidence="1 2">
    <name type="scientific">alpha proteobacterium IMCC14465</name>
    <dbReference type="NCBI Taxonomy" id="1220535"/>
    <lineage>
        <taxon>Bacteria</taxon>
        <taxon>Pseudomonadati</taxon>
        <taxon>Pseudomonadota</taxon>
        <taxon>Alphaproteobacteria</taxon>
        <taxon>PS1 clade</taxon>
    </lineage>
</organism>
<name>J9DYW5_9PROT</name>
<accession>J9DYW5</accession>
<dbReference type="EMBL" id="ALYF01000003">
    <property type="protein sequence ID" value="EJW20869.1"/>
    <property type="molecule type" value="Genomic_DNA"/>
</dbReference>
<sequence length="48" mass="5296">MTAAIVLGLLVLRQHVLRHGGDKARETSRPLRTFIAFISSRKPIKPGS</sequence>
<evidence type="ECO:0000313" key="2">
    <source>
        <dbReference type="Proteomes" id="UP000004836"/>
    </source>
</evidence>
<keyword evidence="2" id="KW-1185">Reference proteome</keyword>